<evidence type="ECO:0000313" key="1">
    <source>
        <dbReference type="EMBL" id="TDN93641.1"/>
    </source>
</evidence>
<dbReference type="Proteomes" id="UP000294737">
    <property type="component" value="Unassembled WGS sequence"/>
</dbReference>
<organism evidence="1 2">
    <name type="scientific">Herminiimonas fonticola</name>
    <dbReference type="NCBI Taxonomy" id="303380"/>
    <lineage>
        <taxon>Bacteria</taxon>
        <taxon>Pseudomonadati</taxon>
        <taxon>Pseudomonadota</taxon>
        <taxon>Betaproteobacteria</taxon>
        <taxon>Burkholderiales</taxon>
        <taxon>Oxalobacteraceae</taxon>
        <taxon>Herminiimonas</taxon>
    </lineage>
</organism>
<dbReference type="EMBL" id="SNWF01000004">
    <property type="protein sequence ID" value="TDN93641.1"/>
    <property type="molecule type" value="Genomic_DNA"/>
</dbReference>
<comment type="caution">
    <text evidence="1">The sequence shown here is derived from an EMBL/GenBank/DDBJ whole genome shotgun (WGS) entry which is preliminary data.</text>
</comment>
<keyword evidence="2" id="KW-1185">Reference proteome</keyword>
<proteinExistence type="predicted"/>
<gene>
    <name evidence="1" type="ORF">EV677_0171</name>
</gene>
<reference evidence="1 2" key="1">
    <citation type="submission" date="2019-03" db="EMBL/GenBank/DDBJ databases">
        <title>Genomic Encyclopedia of Type Strains, Phase IV (KMG-IV): sequencing the most valuable type-strain genomes for metagenomic binning, comparative biology and taxonomic classification.</title>
        <authorList>
            <person name="Goeker M."/>
        </authorList>
    </citation>
    <scope>NUCLEOTIDE SEQUENCE [LARGE SCALE GENOMIC DNA]</scope>
    <source>
        <strain evidence="1 2">DSM 18555</strain>
    </source>
</reference>
<evidence type="ECO:0000313" key="2">
    <source>
        <dbReference type="Proteomes" id="UP000294737"/>
    </source>
</evidence>
<name>A0A4R6GFH1_9BURK</name>
<protein>
    <submittedName>
        <fullName evidence="1">Uncharacterized protein</fullName>
    </submittedName>
</protein>
<sequence>MTDKLRKGASLHAVGAFCRPKPLPDSFCPCFVCNLSIPRDLKRSHTARTKATMICTLNRRNQIRPMSNDVINADVIQDDSEQNQKDSIHEARLWRDDGWTARVIKNDDDEGWAVEMIKDGEAEPALVGPWTMGRDKKNPKPLDTPAFHTLVKTASEVLRRHEQQLHATLHKSVVVNTASATITVNLDIVPDEDDPYAVLSALDESSDQIAEVRVAPNFKLTRASAEQWIENEFRRP</sequence>
<dbReference type="AlphaFoldDB" id="A0A4R6GFH1"/>
<accession>A0A4R6GFH1</accession>